<dbReference type="AlphaFoldDB" id="Q2CII3"/>
<dbReference type="HOGENOM" id="CLU_033976_2_0_5"/>
<dbReference type="PANTHER" id="PTHR42749">
    <property type="entry name" value="CELL SHAPE-DETERMINING PROTEIN MREB"/>
    <property type="match status" value="1"/>
</dbReference>
<dbReference type="RefSeq" id="WP_007254696.1">
    <property type="nucleotide sequence ID" value="NZ_CH724107.1"/>
</dbReference>
<dbReference type="PROSITE" id="PS00329">
    <property type="entry name" value="HSP70_2"/>
    <property type="match status" value="1"/>
</dbReference>
<accession>Q2CII3</accession>
<keyword evidence="3" id="KW-0067">ATP-binding</keyword>
<dbReference type="Gene3D" id="3.90.640.10">
    <property type="entry name" value="Actin, Chain A, domain 4"/>
    <property type="match status" value="2"/>
</dbReference>
<keyword evidence="5" id="KW-1185">Reference proteome</keyword>
<dbReference type="OrthoDB" id="9807934at2"/>
<sequence>MGARLAVDFGTSNTAAAVLEGGRPRVIPLEGAEETLPTAVFLDFGARRTLFGHAAVAALIEGRDGRFMRALKSVLGTPLMHERRQFLQERLTLVEIVARFLAEVKARAEAATGQQFPRALSGRPVRFHHDPARDARAAADLAACYAAAGFEAVDFLPEPEAAALSAAAGDGLGLIVDIGGGTSDFTLFERAGDETRTLASHGVRIGGTDFDKALSLALVMPLLGKDSRIRAELGRATLPAPVALFNDLASWEKIPFLYGADTLRDVVRMARLAEEPEKFARLRDVLEMHLGHDVAFAVERGKIAANGSDRLHEIDLGVLERGLAAPLPPLALTATLRPFADNIAAAVDETLARAGVGAGAVGQVVCVGGSSLLAVVSDAVAARLPGAELRFGRAFTAIVDGLAIAAAR</sequence>
<dbReference type="InterPro" id="IPR043129">
    <property type="entry name" value="ATPase_NBD"/>
</dbReference>
<reference evidence="4 5" key="1">
    <citation type="journal article" date="2010" name="J. Bacteriol.">
        <title>Genome sequences of Oceanicola granulosus HTCC2516(T) and Oceanicola batsensis HTCC2597(TDelta).</title>
        <authorList>
            <person name="Thrash J.C."/>
            <person name="Cho J.C."/>
            <person name="Vergin K.L."/>
            <person name="Giovannoni S.J."/>
        </authorList>
    </citation>
    <scope>NUCLEOTIDE SEQUENCE [LARGE SCALE GENOMIC DNA]</scope>
    <source>
        <strain evidence="5">ATCC BAA-861 / DSM 15982 / KCTC 12143 / HTCC2516</strain>
    </source>
</reference>
<keyword evidence="4" id="KW-0346">Stress response</keyword>
<dbReference type="EMBL" id="AAOT01000003">
    <property type="protein sequence ID" value="EAR52606.1"/>
    <property type="molecule type" value="Genomic_DNA"/>
</dbReference>
<dbReference type="InterPro" id="IPR018181">
    <property type="entry name" value="Heat_shock_70_CS"/>
</dbReference>
<gene>
    <name evidence="4" type="ORF">OG2516_05843</name>
</gene>
<comment type="caution">
    <text evidence="4">The sequence shown here is derived from an EMBL/GenBank/DDBJ whole genome shotgun (WGS) entry which is preliminary data.</text>
</comment>
<dbReference type="GO" id="GO:0005524">
    <property type="term" value="F:ATP binding"/>
    <property type="evidence" value="ECO:0007669"/>
    <property type="project" value="UniProtKB-KW"/>
</dbReference>
<protein>
    <submittedName>
        <fullName evidence="4">Heat shock protein, Hsp70 family protein</fullName>
    </submittedName>
</protein>
<name>Q2CII3_OCEGH</name>
<dbReference type="PANTHER" id="PTHR42749:SF1">
    <property type="entry name" value="CELL SHAPE-DETERMINING PROTEIN MREB"/>
    <property type="match status" value="1"/>
</dbReference>
<dbReference type="GO" id="GO:0140662">
    <property type="term" value="F:ATP-dependent protein folding chaperone"/>
    <property type="evidence" value="ECO:0007669"/>
    <property type="project" value="InterPro"/>
</dbReference>
<proteinExistence type="inferred from homology"/>
<dbReference type="Gene3D" id="3.30.420.40">
    <property type="match status" value="4"/>
</dbReference>
<dbReference type="Pfam" id="PF00012">
    <property type="entry name" value="HSP70"/>
    <property type="match status" value="1"/>
</dbReference>
<comment type="similarity">
    <text evidence="1">Belongs to the heat shock protein 70 family.</text>
</comment>
<dbReference type="eggNOG" id="COG0443">
    <property type="taxonomic scope" value="Bacteria"/>
</dbReference>
<evidence type="ECO:0000313" key="4">
    <source>
        <dbReference type="EMBL" id="EAR52606.1"/>
    </source>
</evidence>
<dbReference type="Proteomes" id="UP000003635">
    <property type="component" value="Unassembled WGS sequence"/>
</dbReference>
<evidence type="ECO:0000256" key="1">
    <source>
        <dbReference type="ARBA" id="ARBA00007381"/>
    </source>
</evidence>
<evidence type="ECO:0000256" key="2">
    <source>
        <dbReference type="ARBA" id="ARBA00022741"/>
    </source>
</evidence>
<evidence type="ECO:0000313" key="5">
    <source>
        <dbReference type="Proteomes" id="UP000003635"/>
    </source>
</evidence>
<dbReference type="STRING" id="314256.OG2516_05843"/>
<organism evidence="4 5">
    <name type="scientific">Oceanicola granulosus (strain ATCC BAA-861 / DSM 15982 / KCTC 12143 / HTCC2516)</name>
    <dbReference type="NCBI Taxonomy" id="314256"/>
    <lineage>
        <taxon>Bacteria</taxon>
        <taxon>Pseudomonadati</taxon>
        <taxon>Pseudomonadota</taxon>
        <taxon>Alphaproteobacteria</taxon>
        <taxon>Rhodobacterales</taxon>
        <taxon>Roseobacteraceae</taxon>
        <taxon>Oceanicola</taxon>
    </lineage>
</organism>
<dbReference type="SUPFAM" id="SSF53067">
    <property type="entry name" value="Actin-like ATPase domain"/>
    <property type="match status" value="2"/>
</dbReference>
<keyword evidence="2" id="KW-0547">Nucleotide-binding</keyword>
<dbReference type="InterPro" id="IPR013126">
    <property type="entry name" value="Hsp_70_fam"/>
</dbReference>
<evidence type="ECO:0000256" key="3">
    <source>
        <dbReference type="ARBA" id="ARBA00022840"/>
    </source>
</evidence>